<keyword evidence="5 6" id="KW-0408">Iron</keyword>
<keyword evidence="3 6" id="KW-0479">Metal-binding</keyword>
<feature type="domain" description="Cytochrome c" evidence="7">
    <location>
        <begin position="73"/>
        <end position="172"/>
    </location>
</feature>
<protein>
    <submittedName>
        <fullName evidence="8">Cytochrome c2</fullName>
    </submittedName>
</protein>
<dbReference type="InterPro" id="IPR002327">
    <property type="entry name" value="Cyt_c_1A/1B"/>
</dbReference>
<name>A0A1M7AL15_9RHOB</name>
<evidence type="ECO:0000256" key="3">
    <source>
        <dbReference type="ARBA" id="ARBA00022723"/>
    </source>
</evidence>
<feature type="domain" description="Cytochrome c" evidence="7">
    <location>
        <begin position="241"/>
        <end position="340"/>
    </location>
</feature>
<dbReference type="InterPro" id="IPR009056">
    <property type="entry name" value="Cyt_c-like_dom"/>
</dbReference>
<keyword evidence="1" id="KW-0813">Transport</keyword>
<evidence type="ECO:0000259" key="7">
    <source>
        <dbReference type="PROSITE" id="PS51007"/>
    </source>
</evidence>
<keyword evidence="2 6" id="KW-0349">Heme</keyword>
<dbReference type="InterPro" id="IPR036909">
    <property type="entry name" value="Cyt_c-like_dom_sf"/>
</dbReference>
<evidence type="ECO:0000256" key="1">
    <source>
        <dbReference type="ARBA" id="ARBA00022448"/>
    </source>
</evidence>
<evidence type="ECO:0000256" key="4">
    <source>
        <dbReference type="ARBA" id="ARBA00022982"/>
    </source>
</evidence>
<evidence type="ECO:0000256" key="5">
    <source>
        <dbReference type="ARBA" id="ARBA00023004"/>
    </source>
</evidence>
<dbReference type="Pfam" id="PF00034">
    <property type="entry name" value="Cytochrom_C"/>
    <property type="match status" value="2"/>
</dbReference>
<dbReference type="PROSITE" id="PS51007">
    <property type="entry name" value="CYTC"/>
    <property type="match status" value="2"/>
</dbReference>
<keyword evidence="4" id="KW-0249">Electron transport</keyword>
<dbReference type="STRING" id="1054996.SAMN05444414_11416"/>
<evidence type="ECO:0000313" key="9">
    <source>
        <dbReference type="Proteomes" id="UP000184191"/>
    </source>
</evidence>
<dbReference type="GO" id="GO:0009055">
    <property type="term" value="F:electron transfer activity"/>
    <property type="evidence" value="ECO:0007669"/>
    <property type="project" value="InterPro"/>
</dbReference>
<keyword evidence="9" id="KW-1185">Reference proteome</keyword>
<dbReference type="GO" id="GO:0020037">
    <property type="term" value="F:heme binding"/>
    <property type="evidence" value="ECO:0007669"/>
    <property type="project" value="InterPro"/>
</dbReference>
<dbReference type="AlphaFoldDB" id="A0A1M7AL15"/>
<evidence type="ECO:0000256" key="6">
    <source>
        <dbReference type="PROSITE-ProRule" id="PRU00433"/>
    </source>
</evidence>
<sequence>MFDTMTLTKTVGALCGALLIFLMGNWAAETIYSMGGGHGDDHAQGYVIETGAEEGGESTADEGPSFGELLLAADADKGEKVFGKCKACHKLEKGENATGPHLYDVVGRAVDAAEGFGYSGALEAVAEVWTPKNLYDFLENPKGYAPGTTMGFAGLKKPEDRVNLIAYLDEVDGAKYVDPNAGAEEAAAEPAAEEAVAEPAAEEAVAEPAAEEAVAAPAAEEAAAEPAATGASGFAAMVAAADIEAGKKVFRKCGACHKVEDGKNGAGPHLYGVVGRDIASVDGFKYSDALTGIEGEWTADELGAFLTNPRGFAAGNRMSFSGLKDEQDRANLIGYLQSVAN</sequence>
<dbReference type="PANTHER" id="PTHR11961">
    <property type="entry name" value="CYTOCHROME C"/>
    <property type="match status" value="1"/>
</dbReference>
<dbReference type="Proteomes" id="UP000184191">
    <property type="component" value="Unassembled WGS sequence"/>
</dbReference>
<dbReference type="GO" id="GO:0046872">
    <property type="term" value="F:metal ion binding"/>
    <property type="evidence" value="ECO:0007669"/>
    <property type="project" value="UniProtKB-KW"/>
</dbReference>
<gene>
    <name evidence="8" type="ORF">SAMN05444414_11416</name>
</gene>
<dbReference type="PRINTS" id="PR00604">
    <property type="entry name" value="CYTCHRMECIAB"/>
</dbReference>
<evidence type="ECO:0000313" key="8">
    <source>
        <dbReference type="EMBL" id="SHL43444.1"/>
    </source>
</evidence>
<evidence type="ECO:0000256" key="2">
    <source>
        <dbReference type="ARBA" id="ARBA00022617"/>
    </source>
</evidence>
<organism evidence="8 9">
    <name type="scientific">Roseovarius marisflavi</name>
    <dbReference type="NCBI Taxonomy" id="1054996"/>
    <lineage>
        <taxon>Bacteria</taxon>
        <taxon>Pseudomonadati</taxon>
        <taxon>Pseudomonadota</taxon>
        <taxon>Alphaproteobacteria</taxon>
        <taxon>Rhodobacterales</taxon>
        <taxon>Roseobacteraceae</taxon>
        <taxon>Roseovarius</taxon>
    </lineage>
</organism>
<dbReference type="EMBL" id="FRBN01000014">
    <property type="protein sequence ID" value="SHL43444.1"/>
    <property type="molecule type" value="Genomic_DNA"/>
</dbReference>
<dbReference type="OrthoDB" id="9805828at2"/>
<reference evidence="9" key="1">
    <citation type="submission" date="2016-11" db="EMBL/GenBank/DDBJ databases">
        <authorList>
            <person name="Varghese N."/>
            <person name="Submissions S."/>
        </authorList>
    </citation>
    <scope>NUCLEOTIDE SEQUENCE [LARGE SCALE GENOMIC DNA]</scope>
    <source>
        <strain evidence="9">DSM 29327</strain>
    </source>
</reference>
<dbReference type="Gene3D" id="1.10.760.10">
    <property type="entry name" value="Cytochrome c-like domain"/>
    <property type="match status" value="2"/>
</dbReference>
<proteinExistence type="predicted"/>
<accession>A0A1M7AL15</accession>
<dbReference type="SUPFAM" id="SSF46626">
    <property type="entry name" value="Cytochrome c"/>
    <property type="match status" value="2"/>
</dbReference>